<feature type="domain" description="Helicase ATP-binding" evidence="12">
    <location>
        <begin position="187"/>
        <end position="357"/>
    </location>
</feature>
<keyword evidence="3 10" id="KW-0547">Nucleotide-binding</keyword>
<dbReference type="InterPro" id="IPR001650">
    <property type="entry name" value="Helicase_C-like"/>
</dbReference>
<keyword evidence="4 10" id="KW-0378">Hydrolase</keyword>
<keyword evidence="7" id="KW-0694">RNA-binding</keyword>
<dbReference type="Gene3D" id="3.40.630.170">
    <property type="match status" value="1"/>
</dbReference>
<evidence type="ECO:0000256" key="7">
    <source>
        <dbReference type="ARBA" id="ARBA00022884"/>
    </source>
</evidence>
<evidence type="ECO:0000256" key="5">
    <source>
        <dbReference type="ARBA" id="ARBA00022806"/>
    </source>
</evidence>
<keyword evidence="6 10" id="KW-0067">ATP-binding</keyword>
<dbReference type="InterPro" id="IPR016181">
    <property type="entry name" value="Acyl_CoA_acyltransferase"/>
</dbReference>
<feature type="domain" description="Helicase C-terminal" evidence="13">
    <location>
        <begin position="368"/>
        <end position="529"/>
    </location>
</feature>
<dbReference type="InterPro" id="IPR022678">
    <property type="entry name" value="NMT_CS"/>
</dbReference>
<gene>
    <name evidence="15" type="ORF">V6N11_002914</name>
</gene>
<evidence type="ECO:0000313" key="16">
    <source>
        <dbReference type="Proteomes" id="UP001396334"/>
    </source>
</evidence>
<dbReference type="InterPro" id="IPR014001">
    <property type="entry name" value="Helicase_ATP-bd"/>
</dbReference>
<dbReference type="PROSITE" id="PS51194">
    <property type="entry name" value="HELICASE_CTER"/>
    <property type="match status" value="1"/>
</dbReference>
<keyword evidence="8" id="KW-0012">Acyltransferase</keyword>
<dbReference type="InterPro" id="IPR022676">
    <property type="entry name" value="NMT_N"/>
</dbReference>
<evidence type="ECO:0000256" key="11">
    <source>
        <dbReference type="SAM" id="SignalP"/>
    </source>
</evidence>
<dbReference type="Pfam" id="PF00270">
    <property type="entry name" value="DEAD"/>
    <property type="match status" value="1"/>
</dbReference>
<evidence type="ECO:0000256" key="2">
    <source>
        <dbReference type="ARBA" id="ARBA00022679"/>
    </source>
</evidence>
<evidence type="ECO:0000259" key="14">
    <source>
        <dbReference type="PROSITE" id="PS51195"/>
    </source>
</evidence>
<evidence type="ECO:0000256" key="3">
    <source>
        <dbReference type="ARBA" id="ARBA00022741"/>
    </source>
</evidence>
<comment type="similarity">
    <text evidence="1">Belongs to the NMT family.</text>
</comment>
<evidence type="ECO:0000313" key="15">
    <source>
        <dbReference type="EMBL" id="KAK9022667.1"/>
    </source>
</evidence>
<dbReference type="PROSITE" id="PS00975">
    <property type="entry name" value="NMT_1"/>
    <property type="match status" value="1"/>
</dbReference>
<dbReference type="Gene3D" id="3.40.50.300">
    <property type="entry name" value="P-loop containing nucleotide triphosphate hydrolases"/>
    <property type="match status" value="2"/>
</dbReference>
<dbReference type="Proteomes" id="UP001396334">
    <property type="component" value="Unassembled WGS sequence"/>
</dbReference>
<evidence type="ECO:0000259" key="12">
    <source>
        <dbReference type="PROSITE" id="PS51192"/>
    </source>
</evidence>
<dbReference type="Gene3D" id="3.40.630.30">
    <property type="match status" value="1"/>
</dbReference>
<dbReference type="PROSITE" id="PS51192">
    <property type="entry name" value="HELICASE_ATP_BIND_1"/>
    <property type="match status" value="1"/>
</dbReference>
<name>A0ABR2SBV8_9ROSI</name>
<protein>
    <submittedName>
        <fullName evidence="15">Uncharacterized protein</fullName>
    </submittedName>
</protein>
<dbReference type="InterPro" id="IPR027417">
    <property type="entry name" value="P-loop_NTPase"/>
</dbReference>
<dbReference type="SUPFAM" id="SSF52540">
    <property type="entry name" value="P-loop containing nucleoside triphosphate hydrolases"/>
    <property type="match status" value="1"/>
</dbReference>
<dbReference type="InterPro" id="IPR011545">
    <property type="entry name" value="DEAD/DEAH_box_helicase_dom"/>
</dbReference>
<dbReference type="InterPro" id="IPR014014">
    <property type="entry name" value="RNA_helicase_DEAD_Q_motif"/>
</dbReference>
<organism evidence="15 16">
    <name type="scientific">Hibiscus sabdariffa</name>
    <name type="common">roselle</name>
    <dbReference type="NCBI Taxonomy" id="183260"/>
    <lineage>
        <taxon>Eukaryota</taxon>
        <taxon>Viridiplantae</taxon>
        <taxon>Streptophyta</taxon>
        <taxon>Embryophyta</taxon>
        <taxon>Tracheophyta</taxon>
        <taxon>Spermatophyta</taxon>
        <taxon>Magnoliopsida</taxon>
        <taxon>eudicotyledons</taxon>
        <taxon>Gunneridae</taxon>
        <taxon>Pentapetalae</taxon>
        <taxon>rosids</taxon>
        <taxon>malvids</taxon>
        <taxon>Malvales</taxon>
        <taxon>Malvaceae</taxon>
        <taxon>Malvoideae</taxon>
        <taxon>Hibiscus</taxon>
    </lineage>
</organism>
<keyword evidence="16" id="KW-1185">Reference proteome</keyword>
<dbReference type="PROSITE" id="PS51195">
    <property type="entry name" value="Q_MOTIF"/>
    <property type="match status" value="1"/>
</dbReference>
<evidence type="ECO:0000259" key="13">
    <source>
        <dbReference type="PROSITE" id="PS51194"/>
    </source>
</evidence>
<dbReference type="Pfam" id="PF01233">
    <property type="entry name" value="NMT"/>
    <property type="match status" value="1"/>
</dbReference>
<dbReference type="PANTHER" id="PTHR47958">
    <property type="entry name" value="ATP-DEPENDENT RNA HELICASE DBP3"/>
    <property type="match status" value="1"/>
</dbReference>
<evidence type="ECO:0000256" key="1">
    <source>
        <dbReference type="ARBA" id="ARBA00009469"/>
    </source>
</evidence>
<feature type="signal peptide" evidence="11">
    <location>
        <begin position="1"/>
        <end position="18"/>
    </location>
</feature>
<keyword evidence="11" id="KW-0732">Signal</keyword>
<feature type="short sequence motif" description="Q motif" evidence="9">
    <location>
        <begin position="156"/>
        <end position="184"/>
    </location>
</feature>
<dbReference type="SMART" id="SM00487">
    <property type="entry name" value="DEXDc"/>
    <property type="match status" value="1"/>
</dbReference>
<dbReference type="CDD" id="cd17939">
    <property type="entry name" value="DEADc_EIF4A"/>
    <property type="match status" value="1"/>
</dbReference>
<dbReference type="InterPro" id="IPR000629">
    <property type="entry name" value="RNA-helicase_DEAD-box_CS"/>
</dbReference>
<proteinExistence type="inferred from homology"/>
<dbReference type="SMART" id="SM00490">
    <property type="entry name" value="HELICc"/>
    <property type="match status" value="1"/>
</dbReference>
<feature type="chain" id="PRO_5045987775" evidence="11">
    <location>
        <begin position="19"/>
        <end position="529"/>
    </location>
</feature>
<evidence type="ECO:0000256" key="8">
    <source>
        <dbReference type="ARBA" id="ARBA00023315"/>
    </source>
</evidence>
<feature type="domain" description="DEAD-box RNA helicase Q" evidence="14">
    <location>
        <begin position="156"/>
        <end position="184"/>
    </location>
</feature>
<evidence type="ECO:0000256" key="6">
    <source>
        <dbReference type="ARBA" id="ARBA00022840"/>
    </source>
</evidence>
<dbReference type="EMBL" id="JBBPBN010000015">
    <property type="protein sequence ID" value="KAK9022667.1"/>
    <property type="molecule type" value="Genomic_DNA"/>
</dbReference>
<sequence>MSRMMIICSGLTIRVVFLHWALRPPARIQVRGDIVTMAEVNFLCVHKKLRSKRLAPVMIKERHRSLNPKKLIEVGFSRLGTRMTMSRTIKLHKLPESAVTPGFRGQRSFTMLHAFSMAGLAPEGSQFDARHYDQKMTELLQTDGDDFFTSYDEVYDSFDAMGLQENLLRGIYAYGFEKPSAIQQRGIVPFCKGLDVIQQAQSGTGKTATFCSGILQQLDYGIVQCQALVLAPTRELAQQIEKVMRALGDYLGVKVHACVGGTSVREDQRILQNGVHVVVGTPGRVFDMLRRQSLRPDYIKMFVLDEADEMLSRGFKDQIYDIFQLLPAKIQVGVFSATMPPEALEITRKFMNKPVRILVKRDELTLEGIKQFYVNVEKEDWKLETLCDLYETLAITQSVIFVNTRRKVDWLTDKMRSRDHTVSATHGDMDQNTRDIIMREFRSGSSRVLITTDLLARGIDVQQVSLVINYDLPTQPENYLHRIGRSGRFGRKGVAINFVTNDDERMLYDIQKFYNVIIEELPSNIADLL</sequence>
<reference evidence="15 16" key="1">
    <citation type="journal article" date="2024" name="G3 (Bethesda)">
        <title>Genome assembly of Hibiscus sabdariffa L. provides insights into metabolisms of medicinal natural products.</title>
        <authorList>
            <person name="Kim T."/>
        </authorList>
    </citation>
    <scope>NUCLEOTIDE SEQUENCE [LARGE SCALE GENOMIC DNA]</scope>
    <source>
        <strain evidence="15">TK-2024</strain>
        <tissue evidence="15">Old leaves</tissue>
    </source>
</reference>
<comment type="similarity">
    <text evidence="10">Belongs to the DEAD box helicase family.</text>
</comment>
<dbReference type="CDD" id="cd18787">
    <property type="entry name" value="SF2_C_DEAD"/>
    <property type="match status" value="1"/>
</dbReference>
<keyword evidence="2" id="KW-0808">Transferase</keyword>
<evidence type="ECO:0000256" key="9">
    <source>
        <dbReference type="PROSITE-ProRule" id="PRU00552"/>
    </source>
</evidence>
<evidence type="ECO:0000256" key="10">
    <source>
        <dbReference type="RuleBase" id="RU000492"/>
    </source>
</evidence>
<keyword evidence="5 10" id="KW-0347">Helicase</keyword>
<dbReference type="PROSITE" id="PS00039">
    <property type="entry name" value="DEAD_ATP_HELICASE"/>
    <property type="match status" value="1"/>
</dbReference>
<accession>A0ABR2SBV8</accession>
<comment type="caution">
    <text evidence="15">The sequence shown here is derived from an EMBL/GenBank/DDBJ whole genome shotgun (WGS) entry which is preliminary data.</text>
</comment>
<dbReference type="Pfam" id="PF00271">
    <property type="entry name" value="Helicase_C"/>
    <property type="match status" value="1"/>
</dbReference>
<evidence type="ECO:0000256" key="4">
    <source>
        <dbReference type="ARBA" id="ARBA00022801"/>
    </source>
</evidence>
<dbReference type="SUPFAM" id="SSF55729">
    <property type="entry name" value="Acyl-CoA N-acyltransferases (Nat)"/>
    <property type="match status" value="2"/>
</dbReference>